<dbReference type="AlphaFoldDB" id="A6GA13"/>
<evidence type="ECO:0000313" key="3">
    <source>
        <dbReference type="Proteomes" id="UP000005801"/>
    </source>
</evidence>
<sequence length="459" mass="48419">MAVLAGLLVGGCGDAANPGADEVGASEVSGSDSESSSGTSAGSETDTSATTEAETETRGTETSATTETETAEGDSESEDTGTKFDMGAPPDAPPPDCYAEPLDVPSYIWIANTTDSTLSKINTETLEEEARYRTREDGMGNPSRTSVNLVGDVVVANRRGGITKVTARTDNCDPERNGVPGLQTSTGKDDVLPWGEDDCVAWHAPIPHIANRPVAWDFGELDAETCEITNSRVWTAGSDGVGANAHLYILDGETGEQLVDQHLLYFSHGSLGPYGAAFDPEQNFWMISMGFGATLARIDGESLAFDGWVAPSNVVAYGFTVDSYGRPWIADSGGDGVTLVFDPETETFLSVPEPGFGFGMGESSDGRMWQAASPPNAGLRAYDLDTLELVAEVPLPLFQSRGVGVDRDGYVWLVEVGPRAFRVDPSDASYQVYDGLDEAYTYSDLTGAALQLAAGYVAG</sequence>
<accession>A6GA13</accession>
<dbReference type="InterPro" id="IPR011045">
    <property type="entry name" value="N2O_reductase_N"/>
</dbReference>
<gene>
    <name evidence="2" type="ORF">PPSIR1_26513</name>
</gene>
<dbReference type="eggNOG" id="COG4257">
    <property type="taxonomic scope" value="Bacteria"/>
</dbReference>
<keyword evidence="3" id="KW-1185">Reference proteome</keyword>
<proteinExistence type="predicted"/>
<feature type="compositionally biased region" description="Low complexity" evidence="1">
    <location>
        <begin position="22"/>
        <end position="52"/>
    </location>
</feature>
<dbReference type="PANTHER" id="PTHR40274:SF3">
    <property type="entry name" value="VIRGINIAMYCIN B LYASE"/>
    <property type="match status" value="1"/>
</dbReference>
<dbReference type="InterPro" id="IPR015943">
    <property type="entry name" value="WD40/YVTN_repeat-like_dom_sf"/>
</dbReference>
<feature type="region of interest" description="Disordered" evidence="1">
    <location>
        <begin position="1"/>
        <end position="99"/>
    </location>
</feature>
<feature type="compositionally biased region" description="Acidic residues" evidence="1">
    <location>
        <begin position="69"/>
        <end position="79"/>
    </location>
</feature>
<name>A6GA13_9BACT</name>
<evidence type="ECO:0000313" key="2">
    <source>
        <dbReference type="EMBL" id="EDM77338.1"/>
    </source>
</evidence>
<evidence type="ECO:0000256" key="1">
    <source>
        <dbReference type="SAM" id="MobiDB-lite"/>
    </source>
</evidence>
<organism evidence="2 3">
    <name type="scientific">Plesiocystis pacifica SIR-1</name>
    <dbReference type="NCBI Taxonomy" id="391625"/>
    <lineage>
        <taxon>Bacteria</taxon>
        <taxon>Pseudomonadati</taxon>
        <taxon>Myxococcota</taxon>
        <taxon>Polyangia</taxon>
        <taxon>Nannocystales</taxon>
        <taxon>Nannocystaceae</taxon>
        <taxon>Plesiocystis</taxon>
    </lineage>
</organism>
<dbReference type="EMBL" id="ABCS01000048">
    <property type="protein sequence ID" value="EDM77338.1"/>
    <property type="molecule type" value="Genomic_DNA"/>
</dbReference>
<comment type="caution">
    <text evidence="2">The sequence shown here is derived from an EMBL/GenBank/DDBJ whole genome shotgun (WGS) entry which is preliminary data.</text>
</comment>
<dbReference type="SUPFAM" id="SSF50974">
    <property type="entry name" value="Nitrous oxide reductase, N-terminal domain"/>
    <property type="match status" value="1"/>
</dbReference>
<dbReference type="STRING" id="391625.PPSIR1_26513"/>
<dbReference type="InterPro" id="IPR051344">
    <property type="entry name" value="Vgb"/>
</dbReference>
<dbReference type="Gene3D" id="2.130.10.10">
    <property type="entry name" value="YVTN repeat-like/Quinoprotein amine dehydrogenase"/>
    <property type="match status" value="1"/>
</dbReference>
<dbReference type="PANTHER" id="PTHR40274">
    <property type="entry name" value="VIRGINIAMYCIN B LYASE"/>
    <property type="match status" value="1"/>
</dbReference>
<reference evidence="2 3" key="1">
    <citation type="submission" date="2007-06" db="EMBL/GenBank/DDBJ databases">
        <authorList>
            <person name="Shimkets L."/>
            <person name="Ferriera S."/>
            <person name="Johnson J."/>
            <person name="Kravitz S."/>
            <person name="Beeson K."/>
            <person name="Sutton G."/>
            <person name="Rogers Y.-H."/>
            <person name="Friedman R."/>
            <person name="Frazier M."/>
            <person name="Venter J.C."/>
        </authorList>
    </citation>
    <scope>NUCLEOTIDE SEQUENCE [LARGE SCALE GENOMIC DNA]</scope>
    <source>
        <strain evidence="2 3">SIR-1</strain>
    </source>
</reference>
<protein>
    <submittedName>
        <fullName evidence="2">Uncharacterized protein</fullName>
    </submittedName>
</protein>
<dbReference type="Proteomes" id="UP000005801">
    <property type="component" value="Unassembled WGS sequence"/>
</dbReference>